<proteinExistence type="predicted"/>
<evidence type="ECO:0000313" key="1">
    <source>
        <dbReference type="EMBL" id="MED6186752.1"/>
    </source>
</evidence>
<dbReference type="EMBL" id="JASCZI010182014">
    <property type="protein sequence ID" value="MED6186752.1"/>
    <property type="molecule type" value="Genomic_DNA"/>
</dbReference>
<comment type="caution">
    <text evidence="1">The sequence shown here is derived from an EMBL/GenBank/DDBJ whole genome shotgun (WGS) entry which is preliminary data.</text>
</comment>
<sequence length="87" mass="8892">MNPKTLLVVPSSSTTAVLSFSQRLSSLLHLTAKTIAPPSPPFMPPEVWIGICCHAVHCYPCLRSPPATVSLAASTPPGSGGGKGGPN</sequence>
<dbReference type="Proteomes" id="UP001341840">
    <property type="component" value="Unassembled WGS sequence"/>
</dbReference>
<name>A0ABU6WLL0_9FABA</name>
<reference evidence="1 2" key="1">
    <citation type="journal article" date="2023" name="Plants (Basel)">
        <title>Bridging the Gap: Combining Genomics and Transcriptomics Approaches to Understand Stylosanthes scabra, an Orphan Legume from the Brazilian Caatinga.</title>
        <authorList>
            <person name="Ferreira-Neto J.R.C."/>
            <person name="da Silva M.D."/>
            <person name="Binneck E."/>
            <person name="de Melo N.F."/>
            <person name="da Silva R.H."/>
            <person name="de Melo A.L.T.M."/>
            <person name="Pandolfi V."/>
            <person name="Bustamante F.O."/>
            <person name="Brasileiro-Vidal A.C."/>
            <person name="Benko-Iseppon A.M."/>
        </authorList>
    </citation>
    <scope>NUCLEOTIDE SEQUENCE [LARGE SCALE GENOMIC DNA]</scope>
    <source>
        <tissue evidence="1">Leaves</tissue>
    </source>
</reference>
<feature type="non-terminal residue" evidence="1">
    <location>
        <position position="87"/>
    </location>
</feature>
<accession>A0ABU6WLL0</accession>
<organism evidence="1 2">
    <name type="scientific">Stylosanthes scabra</name>
    <dbReference type="NCBI Taxonomy" id="79078"/>
    <lineage>
        <taxon>Eukaryota</taxon>
        <taxon>Viridiplantae</taxon>
        <taxon>Streptophyta</taxon>
        <taxon>Embryophyta</taxon>
        <taxon>Tracheophyta</taxon>
        <taxon>Spermatophyta</taxon>
        <taxon>Magnoliopsida</taxon>
        <taxon>eudicotyledons</taxon>
        <taxon>Gunneridae</taxon>
        <taxon>Pentapetalae</taxon>
        <taxon>rosids</taxon>
        <taxon>fabids</taxon>
        <taxon>Fabales</taxon>
        <taxon>Fabaceae</taxon>
        <taxon>Papilionoideae</taxon>
        <taxon>50 kb inversion clade</taxon>
        <taxon>dalbergioids sensu lato</taxon>
        <taxon>Dalbergieae</taxon>
        <taxon>Pterocarpus clade</taxon>
        <taxon>Stylosanthes</taxon>
    </lineage>
</organism>
<gene>
    <name evidence="1" type="ORF">PIB30_069722</name>
</gene>
<evidence type="ECO:0000313" key="2">
    <source>
        <dbReference type="Proteomes" id="UP001341840"/>
    </source>
</evidence>
<protein>
    <submittedName>
        <fullName evidence="1">Uncharacterized protein</fullName>
    </submittedName>
</protein>
<keyword evidence="2" id="KW-1185">Reference proteome</keyword>